<gene>
    <name evidence="1" type="ORF">HF872_10935</name>
</gene>
<comment type="caution">
    <text evidence="1">The sequence shown here is derived from an EMBL/GenBank/DDBJ whole genome shotgun (WGS) entry which is preliminary data.</text>
</comment>
<dbReference type="AlphaFoldDB" id="A0A848C1N0"/>
<reference evidence="1 2" key="1">
    <citation type="submission" date="2020-04" db="EMBL/GenBank/DDBJ databases">
        <authorList>
            <person name="Hitch T.C.A."/>
            <person name="Wylensek D."/>
            <person name="Clavel T."/>
        </authorList>
    </citation>
    <scope>NUCLEOTIDE SEQUENCE [LARGE SCALE GENOMIC DNA]</scope>
    <source>
        <strain evidence="1 2">Oil-RF-744-FAT-WT-6-1</strain>
    </source>
</reference>
<organism evidence="1 2">
    <name type="scientific">Megasphaera hexanoica</name>
    <dbReference type="NCBI Taxonomy" id="1675036"/>
    <lineage>
        <taxon>Bacteria</taxon>
        <taxon>Bacillati</taxon>
        <taxon>Bacillota</taxon>
        <taxon>Negativicutes</taxon>
        <taxon>Veillonellales</taxon>
        <taxon>Veillonellaceae</taxon>
        <taxon>Megasphaera</taxon>
    </lineage>
</organism>
<sequence>MEYQLLKTLYRKDKLYHLPDNIAAVTVMVVFYKNLHDHYRFGRRRFHAIMELFGKAQYIKWEILKKKLDSLDHDAGMNERLFKDFMNKVQKVATTDTTYREILGSKPISGNDERVNYRNSAEIAYKMFLIVLHENYGFTPGKIKNVQRYVKNDFICINEGRCKLTEFFEMLEEECGQEIRALEDWKAKYGSVHGPDGMPR</sequence>
<dbReference type="RefSeq" id="WP_170087983.1">
    <property type="nucleotide sequence ID" value="NZ_JABAFG010000021.1"/>
</dbReference>
<evidence type="ECO:0000313" key="2">
    <source>
        <dbReference type="Proteomes" id="UP000591071"/>
    </source>
</evidence>
<dbReference type="EMBL" id="JABAFG010000021">
    <property type="protein sequence ID" value="NME29127.1"/>
    <property type="molecule type" value="Genomic_DNA"/>
</dbReference>
<name>A0A848C1N0_9FIRM</name>
<evidence type="ECO:0000313" key="1">
    <source>
        <dbReference type="EMBL" id="NME29127.1"/>
    </source>
</evidence>
<accession>A0A848C1N0</accession>
<protein>
    <submittedName>
        <fullName evidence="1">Uncharacterized protein</fullName>
    </submittedName>
</protein>
<dbReference type="Proteomes" id="UP000591071">
    <property type="component" value="Unassembled WGS sequence"/>
</dbReference>
<proteinExistence type="predicted"/>